<sequence length="208" mass="24721">MKISNFVLSRNTIDNRFKYGIKFVPEKVLNKYLDYMLVVLKKLNEKEDGFNLTFKKDKLFNNIQLSTNEFKTYINMLYDFYNSLGEEKNVEVEFITKNSKDKIILTSLNDDHIKVCSVKQNFDEEKRVFFILMKEELIDYITSLNAVYRENEIQRNLNGVSKGFIRKSERDALYLQTLYIWANQALDNKDIKAFELISSEIKKIKENL</sequence>
<name>A0A645DYJ5_9ZZZZ</name>
<gene>
    <name evidence="1" type="ORF">SDC9_140803</name>
</gene>
<proteinExistence type="predicted"/>
<comment type="caution">
    <text evidence="1">The sequence shown here is derived from an EMBL/GenBank/DDBJ whole genome shotgun (WGS) entry which is preliminary data.</text>
</comment>
<protein>
    <submittedName>
        <fullName evidence="1">Uncharacterized protein</fullName>
    </submittedName>
</protein>
<dbReference type="EMBL" id="VSSQ01040425">
    <property type="protein sequence ID" value="MPM93663.1"/>
    <property type="molecule type" value="Genomic_DNA"/>
</dbReference>
<organism evidence="1">
    <name type="scientific">bioreactor metagenome</name>
    <dbReference type="NCBI Taxonomy" id="1076179"/>
    <lineage>
        <taxon>unclassified sequences</taxon>
        <taxon>metagenomes</taxon>
        <taxon>ecological metagenomes</taxon>
    </lineage>
</organism>
<evidence type="ECO:0000313" key="1">
    <source>
        <dbReference type="EMBL" id="MPM93663.1"/>
    </source>
</evidence>
<reference evidence="1" key="1">
    <citation type="submission" date="2019-08" db="EMBL/GenBank/DDBJ databases">
        <authorList>
            <person name="Kucharzyk K."/>
            <person name="Murdoch R.W."/>
            <person name="Higgins S."/>
            <person name="Loffler F."/>
        </authorList>
    </citation>
    <scope>NUCLEOTIDE SEQUENCE</scope>
</reference>
<dbReference type="AlphaFoldDB" id="A0A645DYJ5"/>
<accession>A0A645DYJ5</accession>